<proteinExistence type="predicted"/>
<dbReference type="RefSeq" id="XP_024892457.1">
    <property type="nucleotide sequence ID" value="XM_025036689.1"/>
</dbReference>
<feature type="domain" description="SRA1/Sec31" evidence="2">
    <location>
        <begin position="88"/>
        <end position="217"/>
    </location>
</feature>
<sequence length="240" mass="26968">MEQISASSTPDDVVSSQRLLPSTQDPGWNDPPEWALSSQHNSSGTSTRRLLNKRVAFPLSSETSSPEKTDVPAPSSNMPPILQSTGVPTITTAPHKPLLAPTDKDCTTKAPEKDENFDKDQALTEILASLESVMTEQKMEESKVKEMRKRLDTMKSNWIENKLNDTIQRNILNISKALLRKDVKEADKIHIALMTQHANVCRTWMPAIRHIIFELKKECEKPDVPQTEQSPLLFVDSKKN</sequence>
<protein>
    <submittedName>
        <fullName evidence="4 5">Steroid receptor RNA activator 1-like</fullName>
    </submittedName>
</protein>
<accession>A0A6J1RCF6</accession>
<dbReference type="OrthoDB" id="5982138at2759"/>
<dbReference type="Pfam" id="PF07304">
    <property type="entry name" value="SRA1"/>
    <property type="match status" value="1"/>
</dbReference>
<dbReference type="RefSeq" id="XP_024892456.1">
    <property type="nucleotide sequence ID" value="XM_025036688.1"/>
</dbReference>
<reference evidence="4 5" key="1">
    <citation type="submission" date="2025-04" db="UniProtKB">
        <authorList>
            <consortium name="RefSeq"/>
        </authorList>
    </citation>
    <scope>IDENTIFICATION</scope>
    <source>
        <tissue evidence="4 5">Whole body</tissue>
    </source>
</reference>
<dbReference type="GO" id="GO:0005634">
    <property type="term" value="C:nucleus"/>
    <property type="evidence" value="ECO:0007669"/>
    <property type="project" value="TreeGrafter"/>
</dbReference>
<gene>
    <name evidence="4 5" type="primary">LOC112467831</name>
</gene>
<dbReference type="InterPro" id="IPR009917">
    <property type="entry name" value="SRA1/Sec31"/>
</dbReference>
<feature type="compositionally biased region" description="Polar residues" evidence="1">
    <location>
        <begin position="36"/>
        <end position="49"/>
    </location>
</feature>
<feature type="region of interest" description="Disordered" evidence="1">
    <location>
        <begin position="1"/>
        <end position="80"/>
    </location>
</feature>
<keyword evidence="3" id="KW-1185">Reference proteome</keyword>
<dbReference type="GeneID" id="112467831"/>
<dbReference type="PANTHER" id="PTHR18834">
    <property type="entry name" value="STEROID RECEPTOR RNA ACTIVATOR 1"/>
    <property type="match status" value="1"/>
</dbReference>
<name>A0A6J1RCF6_9HYME</name>
<dbReference type="Gene3D" id="1.20.940.10">
    <property type="entry name" value="Functional domain of the splicing factor Prp18"/>
    <property type="match status" value="1"/>
</dbReference>
<dbReference type="Proteomes" id="UP000504618">
    <property type="component" value="Unplaced"/>
</dbReference>
<organism evidence="3 5">
    <name type="scientific">Temnothorax curvispinosus</name>
    <dbReference type="NCBI Taxonomy" id="300111"/>
    <lineage>
        <taxon>Eukaryota</taxon>
        <taxon>Metazoa</taxon>
        <taxon>Ecdysozoa</taxon>
        <taxon>Arthropoda</taxon>
        <taxon>Hexapoda</taxon>
        <taxon>Insecta</taxon>
        <taxon>Pterygota</taxon>
        <taxon>Neoptera</taxon>
        <taxon>Endopterygota</taxon>
        <taxon>Hymenoptera</taxon>
        <taxon>Apocrita</taxon>
        <taxon>Aculeata</taxon>
        <taxon>Formicoidea</taxon>
        <taxon>Formicidae</taxon>
        <taxon>Myrmicinae</taxon>
        <taxon>Temnothorax</taxon>
    </lineage>
</organism>
<evidence type="ECO:0000313" key="3">
    <source>
        <dbReference type="Proteomes" id="UP000504618"/>
    </source>
</evidence>
<feature type="compositionally biased region" description="Polar residues" evidence="1">
    <location>
        <begin position="1"/>
        <end position="26"/>
    </location>
</feature>
<evidence type="ECO:0000313" key="5">
    <source>
        <dbReference type="RefSeq" id="XP_024892457.1"/>
    </source>
</evidence>
<evidence type="ECO:0000256" key="1">
    <source>
        <dbReference type="SAM" id="MobiDB-lite"/>
    </source>
</evidence>
<dbReference type="AlphaFoldDB" id="A0A6J1RCF6"/>
<dbReference type="InterPro" id="IPR040243">
    <property type="entry name" value="Steroid_recept_RNA_1"/>
</dbReference>
<evidence type="ECO:0000259" key="2">
    <source>
        <dbReference type="Pfam" id="PF07304"/>
    </source>
</evidence>
<dbReference type="GO" id="GO:0006357">
    <property type="term" value="P:regulation of transcription by RNA polymerase II"/>
    <property type="evidence" value="ECO:0007669"/>
    <property type="project" value="InterPro"/>
</dbReference>
<evidence type="ECO:0000313" key="4">
    <source>
        <dbReference type="RefSeq" id="XP_024892456.1"/>
    </source>
</evidence>
<dbReference type="PANTHER" id="PTHR18834:SF2">
    <property type="entry name" value="STEROID RECEPTOR RNA ACTIVATOR 1"/>
    <property type="match status" value="1"/>
</dbReference>
<dbReference type="GO" id="GO:0003713">
    <property type="term" value="F:transcription coactivator activity"/>
    <property type="evidence" value="ECO:0007669"/>
    <property type="project" value="InterPro"/>
</dbReference>